<dbReference type="Proteomes" id="UP000663828">
    <property type="component" value="Unassembled WGS sequence"/>
</dbReference>
<evidence type="ECO:0000256" key="3">
    <source>
        <dbReference type="ARBA" id="ARBA00022932"/>
    </source>
</evidence>
<evidence type="ECO:0000313" key="8">
    <source>
        <dbReference type="EMBL" id="CAF1473112.1"/>
    </source>
</evidence>
<dbReference type="EMBL" id="CAJNOR010008841">
    <property type="protein sequence ID" value="CAF1638278.1"/>
    <property type="molecule type" value="Genomic_DNA"/>
</dbReference>
<dbReference type="Proteomes" id="UP000663852">
    <property type="component" value="Unassembled WGS sequence"/>
</dbReference>
<dbReference type="GO" id="GO:0006264">
    <property type="term" value="P:mitochondrial DNA replication"/>
    <property type="evidence" value="ECO:0007669"/>
    <property type="project" value="TreeGrafter"/>
</dbReference>
<comment type="caution">
    <text evidence="9">The sequence shown here is derived from an EMBL/GenBank/DDBJ whole genome shotgun (WGS) entry which is preliminary data.</text>
</comment>
<keyword evidence="3" id="KW-0239">DNA-directed DNA polymerase</keyword>
<dbReference type="GO" id="GO:0009411">
    <property type="term" value="P:response to UV"/>
    <property type="evidence" value="ECO:0007669"/>
    <property type="project" value="TreeGrafter"/>
</dbReference>
<evidence type="ECO:0000256" key="6">
    <source>
        <dbReference type="ARBA" id="ARBA00044768"/>
    </source>
</evidence>
<keyword evidence="3" id="KW-0808">Transferase</keyword>
<dbReference type="OrthoDB" id="5988181at2759"/>
<dbReference type="EMBL" id="CAJNOJ010000514">
    <property type="protein sequence ID" value="CAF1473112.1"/>
    <property type="molecule type" value="Genomic_DNA"/>
</dbReference>
<protein>
    <recommendedName>
        <fullName evidence="4">DNA-directed primase/polymerase protein</fullName>
        <ecNumber evidence="6">2.7.7.102</ecNumber>
        <ecNumber evidence="2">2.7.7.7</ecNumber>
    </recommendedName>
</protein>
<evidence type="ECO:0000313" key="9">
    <source>
        <dbReference type="EMBL" id="CAF1638278.1"/>
    </source>
</evidence>
<dbReference type="GO" id="GO:0031297">
    <property type="term" value="P:replication fork processing"/>
    <property type="evidence" value="ECO:0007669"/>
    <property type="project" value="TreeGrafter"/>
</dbReference>
<dbReference type="AlphaFoldDB" id="A0A816DM08"/>
<dbReference type="GO" id="GO:0005634">
    <property type="term" value="C:nucleus"/>
    <property type="evidence" value="ECO:0007669"/>
    <property type="project" value="TreeGrafter"/>
</dbReference>
<dbReference type="GO" id="GO:0003682">
    <property type="term" value="F:chromatin binding"/>
    <property type="evidence" value="ECO:0007669"/>
    <property type="project" value="TreeGrafter"/>
</dbReference>
<reference evidence="9" key="1">
    <citation type="submission" date="2021-02" db="EMBL/GenBank/DDBJ databases">
        <authorList>
            <person name="Nowell W R."/>
        </authorList>
    </citation>
    <scope>NUCLEOTIDE SEQUENCE</scope>
</reference>
<comment type="catalytic activity">
    <reaction evidence="7">
        <text>DNA(n) + a 2'-deoxyribonucleoside 5'-triphosphate = DNA(n+1) + diphosphate</text>
        <dbReference type="Rhea" id="RHEA:22508"/>
        <dbReference type="Rhea" id="RHEA-COMP:17339"/>
        <dbReference type="Rhea" id="RHEA-COMP:17340"/>
        <dbReference type="ChEBI" id="CHEBI:33019"/>
        <dbReference type="ChEBI" id="CHEBI:61560"/>
        <dbReference type="ChEBI" id="CHEBI:173112"/>
        <dbReference type="EC" id="2.7.7.7"/>
    </reaction>
    <physiologicalReaction direction="left-to-right" evidence="7">
        <dbReference type="Rhea" id="RHEA:22509"/>
    </physiologicalReaction>
</comment>
<organism evidence="9 10">
    <name type="scientific">Adineta ricciae</name>
    <name type="common">Rotifer</name>
    <dbReference type="NCBI Taxonomy" id="249248"/>
    <lineage>
        <taxon>Eukaryota</taxon>
        <taxon>Metazoa</taxon>
        <taxon>Spiralia</taxon>
        <taxon>Gnathifera</taxon>
        <taxon>Rotifera</taxon>
        <taxon>Eurotatoria</taxon>
        <taxon>Bdelloidea</taxon>
        <taxon>Adinetida</taxon>
        <taxon>Adinetidae</taxon>
        <taxon>Adineta</taxon>
    </lineage>
</organism>
<evidence type="ECO:0000313" key="10">
    <source>
        <dbReference type="Proteomes" id="UP000663828"/>
    </source>
</evidence>
<proteinExistence type="inferred from homology"/>
<evidence type="ECO:0000256" key="7">
    <source>
        <dbReference type="ARBA" id="ARBA00047303"/>
    </source>
</evidence>
<accession>A0A816DM08</accession>
<dbReference type="PANTHER" id="PTHR31399:SF0">
    <property type="entry name" value="DNA-DIRECTED PRIMASE_POLYMERASE PROTEIN"/>
    <property type="match status" value="1"/>
</dbReference>
<dbReference type="EC" id="2.7.7.7" evidence="2"/>
<keyword evidence="3" id="KW-0548">Nucleotidyltransferase</keyword>
<gene>
    <name evidence="8" type="ORF">EDS130_LOCUS40924</name>
    <name evidence="9" type="ORF">XAT740_LOCUS52854</name>
</gene>
<dbReference type="InterPro" id="IPR044917">
    <property type="entry name" value="PRIMPOL"/>
</dbReference>
<sequence length="470" mass="55418">MTSVQEWIKRLFPYKSIFYRLTDFENPMMQDNHDKSEICISIEKENKSRQYCSLTFDQLTILYEYCPVYQRCLYESIPYNAPVKTYVDFEYYVNKNLDIQNHHIGLQCCLRTMFHLLNDTDIYLNTMEINDDTFSLKQFLVLEASTSEKISYHFIHANPSVLFDNISSLKVFMKIFIHFLLFSIIKHKCQSFDVVSNKSQYTIPELIEILSQHVDVLRKQCSSCYFPIPNISISDAAHILVKNKLNEWKLAVDVNVYGKNQQFRLFNCINYGQNNPLTPCESFSFNRENEYSSSQLLYSSMISLNHNQHVPIISFKNNQFNCETSDYERRKNCDMINRLNDYLKEMLVSDLCERSVNILNRIKSDSTPARNCFSQNLFDPTVDKYTMFVHDIIKADPSHRGTILSCRRGDYNRNILFFNIGGNYRYCPKINTHHKRNTVAIMINTENNLYSIRCKDKECDNTVIIWKPIS</sequence>
<dbReference type="EC" id="2.7.7.102" evidence="6"/>
<evidence type="ECO:0000256" key="5">
    <source>
        <dbReference type="ARBA" id="ARBA00044677"/>
    </source>
</evidence>
<evidence type="ECO:0000256" key="4">
    <source>
        <dbReference type="ARBA" id="ARBA00026139"/>
    </source>
</evidence>
<dbReference type="GO" id="GO:0003887">
    <property type="term" value="F:DNA-directed DNA polymerase activity"/>
    <property type="evidence" value="ECO:0007669"/>
    <property type="project" value="UniProtKB-KW"/>
</dbReference>
<dbReference type="GO" id="GO:0005759">
    <property type="term" value="C:mitochondrial matrix"/>
    <property type="evidence" value="ECO:0007669"/>
    <property type="project" value="TreeGrafter"/>
</dbReference>
<name>A0A816DM08_ADIRI</name>
<comment type="catalytic activity">
    <reaction evidence="5">
        <text>ssDNA + n NTP = ssDNA/pppN(pN)n-1 hybrid + (n-1) diphosphate.</text>
        <dbReference type="EC" id="2.7.7.102"/>
    </reaction>
</comment>
<comment type="similarity">
    <text evidence="1">Belongs to the eukaryotic-type primase small subunit family.</text>
</comment>
<dbReference type="GO" id="GO:0042276">
    <property type="term" value="P:error-prone translesion synthesis"/>
    <property type="evidence" value="ECO:0007669"/>
    <property type="project" value="InterPro"/>
</dbReference>
<evidence type="ECO:0000256" key="2">
    <source>
        <dbReference type="ARBA" id="ARBA00012417"/>
    </source>
</evidence>
<keyword evidence="10" id="KW-1185">Reference proteome</keyword>
<evidence type="ECO:0000256" key="1">
    <source>
        <dbReference type="ARBA" id="ARBA00009762"/>
    </source>
</evidence>
<dbReference type="PANTHER" id="PTHR31399">
    <property type="entry name" value="DNA-DIRECTED PRIMASE / POLYMERASE PROTEIN"/>
    <property type="match status" value="1"/>
</dbReference>